<feature type="domain" description="Response regulatory" evidence="10">
    <location>
        <begin position="1"/>
        <end position="111"/>
    </location>
</feature>
<dbReference type="Gene3D" id="3.40.50.2300">
    <property type="match status" value="1"/>
</dbReference>
<keyword evidence="5 9" id="KW-0238">DNA-binding</keyword>
<dbReference type="CDD" id="cd00383">
    <property type="entry name" value="trans_reg_C"/>
    <property type="match status" value="1"/>
</dbReference>
<dbReference type="InterPro" id="IPR011006">
    <property type="entry name" value="CheY-like_superfamily"/>
</dbReference>
<keyword evidence="3" id="KW-0902">Two-component regulatory system</keyword>
<keyword evidence="2 8" id="KW-0597">Phosphoprotein</keyword>
<dbReference type="PROSITE" id="PS51755">
    <property type="entry name" value="OMPR_PHOB"/>
    <property type="match status" value="1"/>
</dbReference>
<evidence type="ECO:0000256" key="4">
    <source>
        <dbReference type="ARBA" id="ARBA00023015"/>
    </source>
</evidence>
<comment type="caution">
    <text evidence="12">The sequence shown here is derived from an EMBL/GenBank/DDBJ whole genome shotgun (WGS) entry which is preliminary data.</text>
</comment>
<evidence type="ECO:0000256" key="6">
    <source>
        <dbReference type="ARBA" id="ARBA00023163"/>
    </source>
</evidence>
<dbReference type="EMBL" id="JASKYM010000006">
    <property type="protein sequence ID" value="MDK2564300.1"/>
    <property type="molecule type" value="Genomic_DNA"/>
</dbReference>
<evidence type="ECO:0000259" key="11">
    <source>
        <dbReference type="PROSITE" id="PS51755"/>
    </source>
</evidence>
<dbReference type="Proteomes" id="UP001301012">
    <property type="component" value="Unassembled WGS sequence"/>
</dbReference>
<reference evidence="12 13" key="1">
    <citation type="submission" date="2023-05" db="EMBL/GenBank/DDBJ databases">
        <title>Rombocin, a short stable natural nisin variant, displays selective antimicrobial activity against Listeria monocytogenes and employs dual mode of action to kill target bacterial strains.</title>
        <authorList>
            <person name="Wambui J."/>
            <person name="Stephan R."/>
            <person name="Kuipers O.P."/>
        </authorList>
    </citation>
    <scope>NUCLEOTIDE SEQUENCE [LARGE SCALE GENOMIC DNA]</scope>
    <source>
        <strain evidence="12 13">RC002</strain>
    </source>
</reference>
<gene>
    <name evidence="12" type="ORF">QOZ84_12130</name>
</gene>
<evidence type="ECO:0000256" key="5">
    <source>
        <dbReference type="ARBA" id="ARBA00023125"/>
    </source>
</evidence>
<dbReference type="Gene3D" id="1.10.10.10">
    <property type="entry name" value="Winged helix-like DNA-binding domain superfamily/Winged helix DNA-binding domain"/>
    <property type="match status" value="1"/>
</dbReference>
<dbReference type="PROSITE" id="PS50110">
    <property type="entry name" value="RESPONSE_REGULATORY"/>
    <property type="match status" value="1"/>
</dbReference>
<dbReference type="InterPro" id="IPR039420">
    <property type="entry name" value="WalR-like"/>
</dbReference>
<dbReference type="InterPro" id="IPR001867">
    <property type="entry name" value="OmpR/PhoB-type_DNA-bd"/>
</dbReference>
<feature type="modified residue" description="4-aspartylphosphate" evidence="8">
    <location>
        <position position="47"/>
    </location>
</feature>
<keyword evidence="6" id="KW-0804">Transcription</keyword>
<evidence type="ECO:0000256" key="8">
    <source>
        <dbReference type="PROSITE-ProRule" id="PRU00169"/>
    </source>
</evidence>
<keyword evidence="13" id="KW-1185">Reference proteome</keyword>
<evidence type="ECO:0000256" key="3">
    <source>
        <dbReference type="ARBA" id="ARBA00023012"/>
    </source>
</evidence>
<dbReference type="Gene3D" id="6.10.250.690">
    <property type="match status" value="1"/>
</dbReference>
<evidence type="ECO:0000256" key="7">
    <source>
        <dbReference type="ARBA" id="ARBA00024867"/>
    </source>
</evidence>
<evidence type="ECO:0000256" key="9">
    <source>
        <dbReference type="PROSITE-ProRule" id="PRU01091"/>
    </source>
</evidence>
<dbReference type="Pfam" id="PF00486">
    <property type="entry name" value="Trans_reg_C"/>
    <property type="match status" value="1"/>
</dbReference>
<evidence type="ECO:0000256" key="2">
    <source>
        <dbReference type="ARBA" id="ARBA00022553"/>
    </source>
</evidence>
<feature type="DNA-binding region" description="OmpR/PhoB-type" evidence="9">
    <location>
        <begin position="125"/>
        <end position="223"/>
    </location>
</feature>
<evidence type="ECO:0000313" key="12">
    <source>
        <dbReference type="EMBL" id="MDK2564300.1"/>
    </source>
</evidence>
<evidence type="ECO:0000256" key="1">
    <source>
        <dbReference type="ARBA" id="ARBA00018672"/>
    </source>
</evidence>
<accession>A0ABT7EBI4</accession>
<dbReference type="InterPro" id="IPR036388">
    <property type="entry name" value="WH-like_DNA-bd_sf"/>
</dbReference>
<organism evidence="12 13">
    <name type="scientific">Romboutsia sedimentorum</name>
    <dbReference type="NCBI Taxonomy" id="1368474"/>
    <lineage>
        <taxon>Bacteria</taxon>
        <taxon>Bacillati</taxon>
        <taxon>Bacillota</taxon>
        <taxon>Clostridia</taxon>
        <taxon>Peptostreptococcales</taxon>
        <taxon>Peptostreptococcaceae</taxon>
        <taxon>Romboutsia</taxon>
    </lineage>
</organism>
<dbReference type="CDD" id="cd17574">
    <property type="entry name" value="REC_OmpR"/>
    <property type="match status" value="1"/>
</dbReference>
<name>A0ABT7EBI4_9FIRM</name>
<evidence type="ECO:0000259" key="10">
    <source>
        <dbReference type="PROSITE" id="PS50110"/>
    </source>
</evidence>
<dbReference type="SMART" id="SM00448">
    <property type="entry name" value="REC"/>
    <property type="match status" value="1"/>
</dbReference>
<dbReference type="SMART" id="SM00862">
    <property type="entry name" value="Trans_reg_C"/>
    <property type="match status" value="1"/>
</dbReference>
<dbReference type="PANTHER" id="PTHR48111:SF40">
    <property type="entry name" value="PHOSPHATE REGULON TRANSCRIPTIONAL REGULATORY PROTEIN PHOB"/>
    <property type="match status" value="1"/>
</dbReference>
<dbReference type="PANTHER" id="PTHR48111">
    <property type="entry name" value="REGULATOR OF RPOS"/>
    <property type="match status" value="1"/>
</dbReference>
<comment type="function">
    <text evidence="7">May play the central regulatory role in sporulation. It may be an element of the effector pathway responsible for the activation of sporulation genes in response to nutritional stress. Spo0A may act in concert with spo0H (a sigma factor) to control the expression of some genes that are critical to the sporulation process.</text>
</comment>
<proteinExistence type="predicted"/>
<dbReference type="RefSeq" id="WP_284133232.1">
    <property type="nucleotide sequence ID" value="NZ_JASKYM010000006.1"/>
</dbReference>
<sequence length="223" mass="26087">MADDDKNICNILKSQLQSENYKTEEFLNGQDLLNRFKEKPCELIITDIMMPNMSGYELCRAIRDISNVPIIMISAKDEEIDKILGLELGSDDYISKPFSLREVTIKARNMLRRANNHSFNTDNTDEKLILKDLEIIKSRRAILIHGQELKVTTKEYELLELLIENKNKPFSRESIIEKVWGYDYYGDTRQVDHLIKRLRKKMLLEGSECKIETLWGYGYKVSD</sequence>
<keyword evidence="4" id="KW-0805">Transcription regulation</keyword>
<dbReference type="SUPFAM" id="SSF52172">
    <property type="entry name" value="CheY-like"/>
    <property type="match status" value="1"/>
</dbReference>
<feature type="domain" description="OmpR/PhoB-type" evidence="11">
    <location>
        <begin position="125"/>
        <end position="223"/>
    </location>
</feature>
<protein>
    <recommendedName>
        <fullName evidence="1">Stage 0 sporulation protein A homolog</fullName>
    </recommendedName>
</protein>
<dbReference type="InterPro" id="IPR016032">
    <property type="entry name" value="Sig_transdc_resp-reg_C-effctor"/>
</dbReference>
<evidence type="ECO:0000313" key="13">
    <source>
        <dbReference type="Proteomes" id="UP001301012"/>
    </source>
</evidence>
<dbReference type="InterPro" id="IPR001789">
    <property type="entry name" value="Sig_transdc_resp-reg_receiver"/>
</dbReference>
<dbReference type="Pfam" id="PF00072">
    <property type="entry name" value="Response_reg"/>
    <property type="match status" value="1"/>
</dbReference>
<dbReference type="SUPFAM" id="SSF46894">
    <property type="entry name" value="C-terminal effector domain of the bipartite response regulators"/>
    <property type="match status" value="1"/>
</dbReference>